<dbReference type="OrthoDB" id="755699at2759"/>
<gene>
    <name evidence="1" type="ORF">EVAR_38880_1</name>
</gene>
<sequence>MAALATPWSTELEPMKVDEIMKALRHMKVGIAVGYDRVSLEMLRGGGSILASLLYQFFNKCWKSRRVPNTRGIHTLPSSTGLPSS</sequence>
<accession>A0A4C1X4J9</accession>
<dbReference type="EMBL" id="BGZK01000740">
    <property type="protein sequence ID" value="GBP58641.1"/>
    <property type="molecule type" value="Genomic_DNA"/>
</dbReference>
<proteinExistence type="predicted"/>
<dbReference type="AlphaFoldDB" id="A0A4C1X4J9"/>
<name>A0A4C1X4J9_EUMVA</name>
<evidence type="ECO:0000313" key="1">
    <source>
        <dbReference type="EMBL" id="GBP58641.1"/>
    </source>
</evidence>
<organism evidence="1 2">
    <name type="scientific">Eumeta variegata</name>
    <name type="common">Bagworm moth</name>
    <name type="synonym">Eumeta japonica</name>
    <dbReference type="NCBI Taxonomy" id="151549"/>
    <lineage>
        <taxon>Eukaryota</taxon>
        <taxon>Metazoa</taxon>
        <taxon>Ecdysozoa</taxon>
        <taxon>Arthropoda</taxon>
        <taxon>Hexapoda</taxon>
        <taxon>Insecta</taxon>
        <taxon>Pterygota</taxon>
        <taxon>Neoptera</taxon>
        <taxon>Endopterygota</taxon>
        <taxon>Lepidoptera</taxon>
        <taxon>Glossata</taxon>
        <taxon>Ditrysia</taxon>
        <taxon>Tineoidea</taxon>
        <taxon>Psychidae</taxon>
        <taxon>Oiketicinae</taxon>
        <taxon>Eumeta</taxon>
    </lineage>
</organism>
<dbReference type="Proteomes" id="UP000299102">
    <property type="component" value="Unassembled WGS sequence"/>
</dbReference>
<reference evidence="1 2" key="1">
    <citation type="journal article" date="2019" name="Commun. Biol.">
        <title>The bagworm genome reveals a unique fibroin gene that provides high tensile strength.</title>
        <authorList>
            <person name="Kono N."/>
            <person name="Nakamura H."/>
            <person name="Ohtoshi R."/>
            <person name="Tomita M."/>
            <person name="Numata K."/>
            <person name="Arakawa K."/>
        </authorList>
    </citation>
    <scope>NUCLEOTIDE SEQUENCE [LARGE SCALE GENOMIC DNA]</scope>
</reference>
<keyword evidence="2" id="KW-1185">Reference proteome</keyword>
<protein>
    <submittedName>
        <fullName evidence="1">Uncharacterized protein</fullName>
    </submittedName>
</protein>
<evidence type="ECO:0000313" key="2">
    <source>
        <dbReference type="Proteomes" id="UP000299102"/>
    </source>
</evidence>
<comment type="caution">
    <text evidence="1">The sequence shown here is derived from an EMBL/GenBank/DDBJ whole genome shotgun (WGS) entry which is preliminary data.</text>
</comment>